<dbReference type="Proteomes" id="UP000433104">
    <property type="component" value="Unassembled WGS sequence"/>
</dbReference>
<keyword evidence="1" id="KW-0732">Signal</keyword>
<evidence type="ECO:0000256" key="1">
    <source>
        <dbReference type="SAM" id="SignalP"/>
    </source>
</evidence>
<feature type="signal peptide" evidence="1">
    <location>
        <begin position="1"/>
        <end position="17"/>
    </location>
</feature>
<accession>A0A844ZFG6</accession>
<comment type="caution">
    <text evidence="2">The sequence shown here is derived from an EMBL/GenBank/DDBJ whole genome shotgun (WGS) entry which is preliminary data.</text>
</comment>
<evidence type="ECO:0000313" key="2">
    <source>
        <dbReference type="EMBL" id="MXO85727.1"/>
    </source>
</evidence>
<organism evidence="2 3">
    <name type="scientific">Parapontixanthobacter aurantiacus</name>
    <dbReference type="NCBI Taxonomy" id="1463599"/>
    <lineage>
        <taxon>Bacteria</taxon>
        <taxon>Pseudomonadati</taxon>
        <taxon>Pseudomonadota</taxon>
        <taxon>Alphaproteobacteria</taxon>
        <taxon>Sphingomonadales</taxon>
        <taxon>Erythrobacteraceae</taxon>
        <taxon>Parapontixanthobacter</taxon>
    </lineage>
</organism>
<dbReference type="AlphaFoldDB" id="A0A844ZFG6"/>
<reference evidence="2 3" key="1">
    <citation type="submission" date="2019-12" db="EMBL/GenBank/DDBJ databases">
        <title>Genomic-based taxomic classification of the family Erythrobacteraceae.</title>
        <authorList>
            <person name="Xu L."/>
        </authorList>
    </citation>
    <scope>NUCLEOTIDE SEQUENCE [LARGE SCALE GENOMIC DNA]</scope>
    <source>
        <strain evidence="2 3">MCCC 1A09962</strain>
    </source>
</reference>
<evidence type="ECO:0000313" key="3">
    <source>
        <dbReference type="Proteomes" id="UP000433104"/>
    </source>
</evidence>
<dbReference type="EMBL" id="WTYW01000001">
    <property type="protein sequence ID" value="MXO85727.1"/>
    <property type="molecule type" value="Genomic_DNA"/>
</dbReference>
<dbReference type="RefSeq" id="WP_160682096.1">
    <property type="nucleotide sequence ID" value="NZ_WTYW01000001.1"/>
</dbReference>
<sequence length="203" mass="21192">MPALLLALPGAAATAMAQDDVAIKTVATPAGASTTEPGDALEAAIVLGCLPALTGMIDLSSQQSADASLLESGFEAVTEPDPLLSMMAPQGSPALFYTRALGKGRLGMALAQDRPFCTLAVSELDNADEATNAVLGHFDHDETPFALTGTRELANGFMKSTDFDWQVSERQTIGARVMEPVRAMPAGKDFVLITMFVSTADDN</sequence>
<name>A0A844ZFG6_9SPHN</name>
<protein>
    <submittedName>
        <fullName evidence="2">Uncharacterized protein</fullName>
    </submittedName>
</protein>
<proteinExistence type="predicted"/>
<keyword evidence="3" id="KW-1185">Reference proteome</keyword>
<gene>
    <name evidence="2" type="ORF">GRI38_06740</name>
</gene>
<feature type="chain" id="PRO_5032634382" evidence="1">
    <location>
        <begin position="18"/>
        <end position="203"/>
    </location>
</feature>